<dbReference type="Gene3D" id="2.160.20.80">
    <property type="entry name" value="E3 ubiquitin-protein ligase SopA"/>
    <property type="match status" value="1"/>
</dbReference>
<feature type="transmembrane region" description="Helical" evidence="1">
    <location>
        <begin position="50"/>
        <end position="71"/>
    </location>
</feature>
<gene>
    <name evidence="2" type="ORF">C0081_12220</name>
</gene>
<accession>A0A2N5XQN4</accession>
<keyword evidence="1" id="KW-1133">Transmembrane helix</keyword>
<name>A0A2N5XQN4_9HYPH</name>
<dbReference type="OrthoDB" id="8452477at2"/>
<keyword evidence="1" id="KW-0472">Membrane</keyword>
<organism evidence="2 3">
    <name type="scientific">Cohaesibacter celericrescens</name>
    <dbReference type="NCBI Taxonomy" id="2067669"/>
    <lineage>
        <taxon>Bacteria</taxon>
        <taxon>Pseudomonadati</taxon>
        <taxon>Pseudomonadota</taxon>
        <taxon>Alphaproteobacteria</taxon>
        <taxon>Hyphomicrobiales</taxon>
        <taxon>Cohaesibacteraceae</taxon>
    </lineage>
</organism>
<dbReference type="EMBL" id="PKUQ01000022">
    <property type="protein sequence ID" value="PLW76819.1"/>
    <property type="molecule type" value="Genomic_DNA"/>
</dbReference>
<dbReference type="SUPFAM" id="SSF141571">
    <property type="entry name" value="Pentapeptide repeat-like"/>
    <property type="match status" value="1"/>
</dbReference>
<evidence type="ECO:0008006" key="4">
    <source>
        <dbReference type="Google" id="ProtNLM"/>
    </source>
</evidence>
<dbReference type="RefSeq" id="WP_101534107.1">
    <property type="nucleotide sequence ID" value="NZ_PKUQ01000022.1"/>
</dbReference>
<proteinExistence type="predicted"/>
<dbReference type="Pfam" id="PF00805">
    <property type="entry name" value="Pentapeptide"/>
    <property type="match status" value="1"/>
</dbReference>
<evidence type="ECO:0000313" key="2">
    <source>
        <dbReference type="EMBL" id="PLW76819.1"/>
    </source>
</evidence>
<feature type="transmembrane region" description="Helical" evidence="1">
    <location>
        <begin position="83"/>
        <end position="104"/>
    </location>
</feature>
<evidence type="ECO:0000313" key="3">
    <source>
        <dbReference type="Proteomes" id="UP000234881"/>
    </source>
</evidence>
<dbReference type="Proteomes" id="UP000234881">
    <property type="component" value="Unassembled WGS sequence"/>
</dbReference>
<evidence type="ECO:0000256" key="1">
    <source>
        <dbReference type="SAM" id="Phobius"/>
    </source>
</evidence>
<comment type="caution">
    <text evidence="2">The sequence shown here is derived from an EMBL/GenBank/DDBJ whole genome shotgun (WGS) entry which is preliminary data.</text>
</comment>
<reference evidence="2 3" key="1">
    <citation type="submission" date="2018-01" db="EMBL/GenBank/DDBJ databases">
        <title>The draft genome sequence of Cohaesibacter sp. H1304.</title>
        <authorList>
            <person name="Wang N.-N."/>
            <person name="Du Z.-J."/>
        </authorList>
    </citation>
    <scope>NUCLEOTIDE SEQUENCE [LARGE SCALE GENOMIC DNA]</scope>
    <source>
        <strain evidence="2 3">H1304</strain>
    </source>
</reference>
<sequence>MIGRKLYSSRHLPLCQWTVITRSCFWSCVIVCCYLFEISKSELMESRDKAAVWIVGIITFGIVLINFFFALETASTNNGFESFYFLATPIVTAAAAGGAIYYALKVRDGNLLIQDQVQIAREGQLAERYAKAAEMLSSGQRGELREAGILLLKALVVSDQSGNYYFPAQDLLCTFIRSRSRSLSNQKSVSSSLKAAIRTFSFLRTEIGLKHEKANEWRPQLGDANFRKFTEQRIAINFKNADLFNSNFMLSRFKAANFENANLSGANLAGSRFTQSNFAGAKLTDTNLESVVVDQATLETIDLDERKWTASFKGDHFRIEHAQPKQASE</sequence>
<keyword evidence="3" id="KW-1185">Reference proteome</keyword>
<dbReference type="AlphaFoldDB" id="A0A2N5XQN4"/>
<protein>
    <recommendedName>
        <fullName evidence="4">Pentapeptide repeat-containing protein</fullName>
    </recommendedName>
</protein>
<keyword evidence="1" id="KW-0812">Transmembrane</keyword>
<dbReference type="InterPro" id="IPR001646">
    <property type="entry name" value="5peptide_repeat"/>
</dbReference>